<evidence type="ECO:0000256" key="5">
    <source>
        <dbReference type="ARBA" id="ARBA00022692"/>
    </source>
</evidence>
<dbReference type="PANTHER" id="PTHR30472:SF70">
    <property type="entry name" value="MOLYBDATE IMPORT SYSTEM PERMEASE PROTEIN MOLB"/>
    <property type="match status" value="1"/>
</dbReference>
<keyword evidence="3" id="KW-0813">Transport</keyword>
<comment type="similarity">
    <text evidence="2">Belongs to the binding-protein-dependent transport system permease family. FecCD subfamily.</text>
</comment>
<accession>A0A2T3QJA0</accession>
<evidence type="ECO:0000256" key="1">
    <source>
        <dbReference type="ARBA" id="ARBA00004651"/>
    </source>
</evidence>
<dbReference type="Proteomes" id="UP000251647">
    <property type="component" value="Unassembled WGS sequence"/>
</dbReference>
<reference evidence="8 9" key="1">
    <citation type="submission" date="2018-06" db="EMBL/GenBank/DDBJ databases">
        <authorList>
            <consortium name="Pathogen Informatics"/>
            <person name="Doyle S."/>
        </authorList>
    </citation>
    <scope>NUCLEOTIDE SEQUENCE [LARGE SCALE GENOMIC DNA]</scope>
    <source>
        <strain evidence="8 9">NCTC11647</strain>
    </source>
</reference>
<keyword evidence="6" id="KW-1133">Transmembrane helix</keyword>
<dbReference type="SUPFAM" id="SSF81345">
    <property type="entry name" value="ABC transporter involved in vitamin B12 uptake, BtuC"/>
    <property type="match status" value="1"/>
</dbReference>
<dbReference type="Pfam" id="PF01032">
    <property type="entry name" value="FecCD"/>
    <property type="match status" value="1"/>
</dbReference>
<dbReference type="CDD" id="cd06550">
    <property type="entry name" value="TM_ABC_iron-siderophores_like"/>
    <property type="match status" value="1"/>
</dbReference>
<comment type="subcellular location">
    <subcellularLocation>
        <location evidence="1">Cell membrane</location>
        <topology evidence="1">Multi-pass membrane protein</topology>
    </subcellularLocation>
</comment>
<dbReference type="Gene3D" id="1.10.3470.10">
    <property type="entry name" value="ABC transporter involved in vitamin B12 uptake, BtuC"/>
    <property type="match status" value="1"/>
</dbReference>
<dbReference type="PANTHER" id="PTHR30472">
    <property type="entry name" value="FERRIC ENTEROBACTIN TRANSPORT SYSTEM PERMEASE PROTEIN"/>
    <property type="match status" value="1"/>
</dbReference>
<keyword evidence="5" id="KW-0812">Transmembrane</keyword>
<dbReference type="EMBL" id="UATL01000005">
    <property type="protein sequence ID" value="SPY44350.1"/>
    <property type="molecule type" value="Genomic_DNA"/>
</dbReference>
<evidence type="ECO:0000256" key="4">
    <source>
        <dbReference type="ARBA" id="ARBA00022475"/>
    </source>
</evidence>
<evidence type="ECO:0000313" key="9">
    <source>
        <dbReference type="Proteomes" id="UP000251647"/>
    </source>
</evidence>
<dbReference type="InterPro" id="IPR000522">
    <property type="entry name" value="ABC_transptr_permease_BtuC"/>
</dbReference>
<evidence type="ECO:0000256" key="7">
    <source>
        <dbReference type="ARBA" id="ARBA00023136"/>
    </source>
</evidence>
<keyword evidence="7" id="KW-0472">Membrane</keyword>
<organism evidence="8 9">
    <name type="scientific">Photobacterium damselae</name>
    <dbReference type="NCBI Taxonomy" id="38293"/>
    <lineage>
        <taxon>Bacteria</taxon>
        <taxon>Pseudomonadati</taxon>
        <taxon>Pseudomonadota</taxon>
        <taxon>Gammaproteobacteria</taxon>
        <taxon>Vibrionales</taxon>
        <taxon>Vibrionaceae</taxon>
        <taxon>Photobacterium</taxon>
    </lineage>
</organism>
<proteinExistence type="inferred from homology"/>
<dbReference type="OrthoDB" id="9055647at2"/>
<name>A0A2T3QJA0_PHODM</name>
<evidence type="ECO:0000313" key="8">
    <source>
        <dbReference type="EMBL" id="SPY44350.1"/>
    </source>
</evidence>
<evidence type="ECO:0000256" key="6">
    <source>
        <dbReference type="ARBA" id="ARBA00022989"/>
    </source>
</evidence>
<dbReference type="InterPro" id="IPR037294">
    <property type="entry name" value="ABC_BtuC-like"/>
</dbReference>
<dbReference type="RefSeq" id="WP_005303950.1">
    <property type="nucleotide sequence ID" value="NZ_CP018298.1"/>
</dbReference>
<dbReference type="AlphaFoldDB" id="A0A2T3QJA0"/>
<evidence type="ECO:0000256" key="2">
    <source>
        <dbReference type="ARBA" id="ARBA00007935"/>
    </source>
</evidence>
<protein>
    <submittedName>
        <fullName evidence="8">Probable ABC transporter permease protein HI_1471</fullName>
    </submittedName>
</protein>
<dbReference type="GO" id="GO:0022857">
    <property type="term" value="F:transmembrane transporter activity"/>
    <property type="evidence" value="ECO:0007669"/>
    <property type="project" value="InterPro"/>
</dbReference>
<keyword evidence="4" id="KW-1003">Cell membrane</keyword>
<gene>
    <name evidence="8" type="ORF">NCTC11647_03289</name>
</gene>
<dbReference type="GO" id="GO:0033214">
    <property type="term" value="P:siderophore-iron import into cell"/>
    <property type="evidence" value="ECO:0007669"/>
    <property type="project" value="TreeGrafter"/>
</dbReference>
<dbReference type="GO" id="GO:0005886">
    <property type="term" value="C:plasma membrane"/>
    <property type="evidence" value="ECO:0007669"/>
    <property type="project" value="UniProtKB-SubCell"/>
</dbReference>
<sequence length="348" mass="36691">MKLLSRIKPVEIRGDLRLSIKLTAAVMTLLAISSLLLGRYAISFHDLVAALQTALGHPDLESNHYEVIKAVVFHARLPRVITALIVGAGLAIAGSAFQAVFRNPLVSPGLLGVLNGCAFGAALGLVLQAGLYGVPLLACLFGCLAVAIGVLIAKRIGGDSILLLILGGIISNALFAGLLSLVKYMADPENQLPGIIYWLLGSLSSVSLPLLEVTLPIMVIAMALLLVLGRVLDAMSLGDDEALSLGIPVSTMRYGVIFLATIISAITVCIAGVVGWVGLLIPHLTRLIWGASHRFVLPLSALLGAIFLLIADDLARMLTSSEIPLGVVTELLGAVIFFFLLTRTWQAR</sequence>
<evidence type="ECO:0000256" key="3">
    <source>
        <dbReference type="ARBA" id="ARBA00022448"/>
    </source>
</evidence>